<dbReference type="GO" id="GO:0005886">
    <property type="term" value="C:plasma membrane"/>
    <property type="evidence" value="ECO:0007669"/>
    <property type="project" value="TreeGrafter"/>
</dbReference>
<dbReference type="InterPro" id="IPR042177">
    <property type="entry name" value="Cell/Rod_1"/>
</dbReference>
<dbReference type="PANTHER" id="PTHR34138:SF1">
    <property type="entry name" value="CELL SHAPE-DETERMINING PROTEIN MREC"/>
    <property type="match status" value="1"/>
</dbReference>
<name>A0A120MYV4_9SPHI</name>
<organism evidence="5 6">
    <name type="scientific">Mucilaginibacter gotjawali</name>
    <dbReference type="NCBI Taxonomy" id="1550579"/>
    <lineage>
        <taxon>Bacteria</taxon>
        <taxon>Pseudomonadati</taxon>
        <taxon>Bacteroidota</taxon>
        <taxon>Sphingobacteriia</taxon>
        <taxon>Sphingobacteriales</taxon>
        <taxon>Sphingobacteriaceae</taxon>
        <taxon>Mucilaginibacter</taxon>
    </lineage>
</organism>
<dbReference type="GO" id="GO:0008360">
    <property type="term" value="P:regulation of cell shape"/>
    <property type="evidence" value="ECO:0007669"/>
    <property type="project" value="UniProtKB-KW"/>
</dbReference>
<dbReference type="Gene3D" id="2.40.10.350">
    <property type="entry name" value="Rod shape-determining protein MreC, domain 2"/>
    <property type="match status" value="1"/>
</dbReference>
<dbReference type="Pfam" id="PF04085">
    <property type="entry name" value="MreC"/>
    <property type="match status" value="1"/>
</dbReference>
<dbReference type="InterPro" id="IPR042175">
    <property type="entry name" value="Cell/Rod_MreC_2"/>
</dbReference>
<dbReference type="RefSeq" id="WP_096354383.1">
    <property type="nucleotide sequence ID" value="NZ_AP017313.1"/>
</dbReference>
<dbReference type="InterPro" id="IPR055342">
    <property type="entry name" value="MreC_beta-barrel_core"/>
</dbReference>
<protein>
    <recommendedName>
        <fullName evidence="2">Cell shape-determining protein MreC</fullName>
    </recommendedName>
    <alternativeName>
        <fullName evidence="4">Cell shape protein MreC</fullName>
    </alternativeName>
</protein>
<dbReference type="KEGG" id="mgot:MgSA37_04078"/>
<dbReference type="OrthoDB" id="9811827at2"/>
<reference evidence="5 6" key="1">
    <citation type="submission" date="2015-12" db="EMBL/GenBank/DDBJ databases">
        <title>Genome sequence of Mucilaginibacter gotjawali.</title>
        <authorList>
            <person name="Lee J.S."/>
            <person name="Lee K.C."/>
            <person name="Kim K.K."/>
            <person name="Lee B.W."/>
        </authorList>
    </citation>
    <scope>NUCLEOTIDE SEQUENCE [LARGE SCALE GENOMIC DNA]</scope>
    <source>
        <strain evidence="5 6">SA3-7</strain>
    </source>
</reference>
<keyword evidence="3" id="KW-0133">Cell shape</keyword>
<dbReference type="EMBL" id="AP017313">
    <property type="protein sequence ID" value="BAU55886.1"/>
    <property type="molecule type" value="Genomic_DNA"/>
</dbReference>
<sequence>MRNLWIFISKYNAFFLFLIFEVTSLVIYVKNNSFQRAEFINSANKVTGGLYARADEFYSYLSLKEVNDSLARENAHLRNTLKSSFYADTVTKHKVTDTVYKQQYDYIVARVINNSVNHNNNYLTINKGSKQGIAKGMGVICNKGIVGKVVFVSDHFSLVQSLLHKDSQFSAMLADNKEIGHVEWSDDMDPHKGILKDVSNNARPRVGEWVVTSGYSLFPEGVPIGKISSLRTKGGGYSLNMEITLSVDFSKLEYVNVVDNKFSKEQEALEARQKKDE</sequence>
<evidence type="ECO:0000313" key="6">
    <source>
        <dbReference type="Proteomes" id="UP000218263"/>
    </source>
</evidence>
<comment type="similarity">
    <text evidence="1">Belongs to the MreC family.</text>
</comment>
<keyword evidence="6" id="KW-1185">Reference proteome</keyword>
<dbReference type="NCBIfam" id="NF010532">
    <property type="entry name" value="PRK13922.9-3"/>
    <property type="match status" value="1"/>
</dbReference>
<dbReference type="AlphaFoldDB" id="A0A120MYV4"/>
<evidence type="ECO:0000256" key="2">
    <source>
        <dbReference type="ARBA" id="ARBA00013855"/>
    </source>
</evidence>
<evidence type="ECO:0000313" key="5">
    <source>
        <dbReference type="EMBL" id="BAU55886.1"/>
    </source>
</evidence>
<dbReference type="Gene3D" id="2.40.10.340">
    <property type="entry name" value="Rod shape-determining protein MreC, domain 1"/>
    <property type="match status" value="1"/>
</dbReference>
<gene>
    <name evidence="5" type="primary">mreC</name>
    <name evidence="5" type="ORF">MgSA37_04078</name>
</gene>
<evidence type="ECO:0000256" key="3">
    <source>
        <dbReference type="ARBA" id="ARBA00022960"/>
    </source>
</evidence>
<evidence type="ECO:0000256" key="4">
    <source>
        <dbReference type="ARBA" id="ARBA00032089"/>
    </source>
</evidence>
<dbReference type="PANTHER" id="PTHR34138">
    <property type="entry name" value="CELL SHAPE-DETERMINING PROTEIN MREC"/>
    <property type="match status" value="1"/>
</dbReference>
<dbReference type="Proteomes" id="UP000218263">
    <property type="component" value="Chromosome"/>
</dbReference>
<evidence type="ECO:0000256" key="1">
    <source>
        <dbReference type="ARBA" id="ARBA00009369"/>
    </source>
</evidence>
<accession>A0A120MYV4</accession>
<proteinExistence type="inferred from homology"/>
<dbReference type="InterPro" id="IPR007221">
    <property type="entry name" value="MreC"/>
</dbReference>